<name>A0AAN7WF62_9PEZI</name>
<dbReference type="EMBL" id="JAVRQU010000005">
    <property type="protein sequence ID" value="KAK5703095.1"/>
    <property type="molecule type" value="Genomic_DNA"/>
</dbReference>
<sequence length="268" mass="29888">MLAQEIEAIVKPIKLSIEQAWNEIVGKIGSQDSKKTLQQGFLALKQACDKIVAEIRSQDTKLMHQQGFQSIEQACTKIVEELRTQDSNEILKQGFTSIEQRCNKIVAKIGGQESSKTLQQGILSVEQACNKIVAKLGNQDADHTLQQGFNVREQILDNSRILWLILEAKRCRNGSSANSSVQRATPPMTVVVAGSGSAVYAVVLRHERETTGSPSYQFIRSFYTDSAEEAIRVLLDVTMVWVDEDTKALLQIEMSERKVVVADKGCWY</sequence>
<comment type="caution">
    <text evidence="1">The sequence shown here is derived from an EMBL/GenBank/DDBJ whole genome shotgun (WGS) entry which is preliminary data.</text>
</comment>
<dbReference type="AlphaFoldDB" id="A0AAN7WF62"/>
<evidence type="ECO:0000313" key="1">
    <source>
        <dbReference type="EMBL" id="KAK5703095.1"/>
    </source>
</evidence>
<evidence type="ECO:0000313" key="2">
    <source>
        <dbReference type="Proteomes" id="UP001310594"/>
    </source>
</evidence>
<gene>
    <name evidence="1" type="ORF">LTR97_004044</name>
</gene>
<proteinExistence type="predicted"/>
<organism evidence="1 2">
    <name type="scientific">Elasticomyces elasticus</name>
    <dbReference type="NCBI Taxonomy" id="574655"/>
    <lineage>
        <taxon>Eukaryota</taxon>
        <taxon>Fungi</taxon>
        <taxon>Dikarya</taxon>
        <taxon>Ascomycota</taxon>
        <taxon>Pezizomycotina</taxon>
        <taxon>Dothideomycetes</taxon>
        <taxon>Dothideomycetidae</taxon>
        <taxon>Mycosphaerellales</taxon>
        <taxon>Teratosphaeriaceae</taxon>
        <taxon>Elasticomyces</taxon>
    </lineage>
</organism>
<protein>
    <submittedName>
        <fullName evidence="1">Uncharacterized protein</fullName>
    </submittedName>
</protein>
<reference evidence="1" key="1">
    <citation type="submission" date="2023-08" db="EMBL/GenBank/DDBJ databases">
        <title>Black Yeasts Isolated from many extreme environments.</title>
        <authorList>
            <person name="Coleine C."/>
            <person name="Stajich J.E."/>
            <person name="Selbmann L."/>
        </authorList>
    </citation>
    <scope>NUCLEOTIDE SEQUENCE</scope>
    <source>
        <strain evidence="1">CCFEE 5810</strain>
    </source>
</reference>
<dbReference type="Proteomes" id="UP001310594">
    <property type="component" value="Unassembled WGS sequence"/>
</dbReference>
<accession>A0AAN7WF62</accession>